<feature type="region of interest" description="Disordered" evidence="2">
    <location>
        <begin position="669"/>
        <end position="708"/>
    </location>
</feature>
<evidence type="ECO:0000256" key="2">
    <source>
        <dbReference type="SAM" id="MobiDB-lite"/>
    </source>
</evidence>
<organism evidence="6 7">
    <name type="scientific">Absidia repens</name>
    <dbReference type="NCBI Taxonomy" id="90262"/>
    <lineage>
        <taxon>Eukaryota</taxon>
        <taxon>Fungi</taxon>
        <taxon>Fungi incertae sedis</taxon>
        <taxon>Mucoromycota</taxon>
        <taxon>Mucoromycotina</taxon>
        <taxon>Mucoromycetes</taxon>
        <taxon>Mucorales</taxon>
        <taxon>Cunninghamellaceae</taxon>
        <taxon>Absidia</taxon>
    </lineage>
</organism>
<dbReference type="InterPro" id="IPR046450">
    <property type="entry name" value="PA_dom_sf"/>
</dbReference>
<dbReference type="STRING" id="90262.A0A1X2J1I5"/>
<comment type="similarity">
    <text evidence="1">Belongs to the peptidase M28 family. M28B subfamily.</text>
</comment>
<reference evidence="6 7" key="1">
    <citation type="submission" date="2016-07" db="EMBL/GenBank/DDBJ databases">
        <title>Pervasive Adenine N6-methylation of Active Genes in Fungi.</title>
        <authorList>
            <consortium name="DOE Joint Genome Institute"/>
            <person name="Mondo S.J."/>
            <person name="Dannebaum R.O."/>
            <person name="Kuo R.C."/>
            <person name="Labutti K."/>
            <person name="Haridas S."/>
            <person name="Kuo A."/>
            <person name="Salamov A."/>
            <person name="Ahrendt S.R."/>
            <person name="Lipzen A."/>
            <person name="Sullivan W."/>
            <person name="Andreopoulos W.B."/>
            <person name="Clum A."/>
            <person name="Lindquist E."/>
            <person name="Daum C."/>
            <person name="Ramamoorthy G.K."/>
            <person name="Gryganskyi A."/>
            <person name="Culley D."/>
            <person name="Magnuson J.K."/>
            <person name="James T.Y."/>
            <person name="O'Malley M.A."/>
            <person name="Stajich J.E."/>
            <person name="Spatafora J.W."/>
            <person name="Visel A."/>
            <person name="Grigoriev I.V."/>
        </authorList>
    </citation>
    <scope>NUCLEOTIDE SEQUENCE [LARGE SCALE GENOMIC DNA]</scope>
    <source>
        <strain evidence="6 7">NRRL 1336</strain>
    </source>
</reference>
<dbReference type="Gene3D" id="1.20.930.40">
    <property type="entry name" value="Transferrin receptor-like, dimerisation domain"/>
    <property type="match status" value="1"/>
</dbReference>
<evidence type="ECO:0000313" key="6">
    <source>
        <dbReference type="EMBL" id="ORZ25635.1"/>
    </source>
</evidence>
<dbReference type="SUPFAM" id="SSF52025">
    <property type="entry name" value="PA domain"/>
    <property type="match status" value="1"/>
</dbReference>
<dbReference type="FunFam" id="3.40.630.10:FF:000101">
    <property type="entry name" value="N-acetylated alpha-linked acidic dipeptidase like 1"/>
    <property type="match status" value="1"/>
</dbReference>
<dbReference type="Gene3D" id="3.40.630.10">
    <property type="entry name" value="Zn peptidases"/>
    <property type="match status" value="1"/>
</dbReference>
<dbReference type="InterPro" id="IPR007365">
    <property type="entry name" value="TFR-like_dimer_dom"/>
</dbReference>
<evidence type="ECO:0000256" key="1">
    <source>
        <dbReference type="ARBA" id="ARBA00005634"/>
    </source>
</evidence>
<feature type="domain" description="PA" evidence="3">
    <location>
        <begin position="203"/>
        <end position="277"/>
    </location>
</feature>
<proteinExistence type="inferred from homology"/>
<evidence type="ECO:0000259" key="3">
    <source>
        <dbReference type="Pfam" id="PF02225"/>
    </source>
</evidence>
<feature type="compositionally biased region" description="Basic residues" evidence="2">
    <location>
        <begin position="695"/>
        <end position="707"/>
    </location>
</feature>
<dbReference type="InterPro" id="IPR007484">
    <property type="entry name" value="Peptidase_M28"/>
</dbReference>
<dbReference type="InterPro" id="IPR003137">
    <property type="entry name" value="PA_domain"/>
</dbReference>
<dbReference type="PANTHER" id="PTHR10404:SF46">
    <property type="entry name" value="VACUOLAR PROTEIN SORTING-ASSOCIATED PROTEIN 70"/>
    <property type="match status" value="1"/>
</dbReference>
<comment type="caution">
    <text evidence="6">The sequence shown here is derived from an EMBL/GenBank/DDBJ whole genome shotgun (WGS) entry which is preliminary data.</text>
</comment>
<evidence type="ECO:0000259" key="5">
    <source>
        <dbReference type="Pfam" id="PF04389"/>
    </source>
</evidence>
<dbReference type="Proteomes" id="UP000193560">
    <property type="component" value="Unassembled WGS sequence"/>
</dbReference>
<gene>
    <name evidence="6" type="ORF">BCR42DRAFT_485771</name>
</gene>
<keyword evidence="7" id="KW-1185">Reference proteome</keyword>
<dbReference type="Pfam" id="PF02225">
    <property type="entry name" value="PA"/>
    <property type="match status" value="1"/>
</dbReference>
<dbReference type="PANTHER" id="PTHR10404">
    <property type="entry name" value="N-ACETYLATED-ALPHA-LINKED ACIDIC DIPEPTIDASE"/>
    <property type="match status" value="1"/>
</dbReference>
<dbReference type="Pfam" id="PF04253">
    <property type="entry name" value="TFR_dimer"/>
    <property type="match status" value="1"/>
</dbReference>
<evidence type="ECO:0000259" key="4">
    <source>
        <dbReference type="Pfam" id="PF04253"/>
    </source>
</evidence>
<dbReference type="Gene3D" id="3.50.30.30">
    <property type="match status" value="1"/>
</dbReference>
<dbReference type="InterPro" id="IPR039373">
    <property type="entry name" value="Peptidase_M28B"/>
</dbReference>
<feature type="compositionally biased region" description="Basic residues" evidence="2">
    <location>
        <begin position="552"/>
        <end position="564"/>
    </location>
</feature>
<name>A0A1X2J1I5_9FUNG</name>
<dbReference type="InterPro" id="IPR036757">
    <property type="entry name" value="TFR-like_dimer_dom_sf"/>
</dbReference>
<sequence>MIPNEPSPYGSVAHDGYERHHDHAHHCEHAPLLISEKGSSASSFTFHPRNNRKQHFLMATWAFVVMMASYFVLTHSPTPSSVFQSSSMVNELNPLDGPEEWIKGLPSSDSIKGFFHTYASEAHLAGSERDRHLAEWTRDMFVKFGLINTSIETYWPLLNYPKSRSLSLMADDNNATLFEATLKEDDDPNATPTFHAYSGDGDVTAPVVYVNFGTMSDFQYLHDNDIDVKGTIALVRSGGISRGLKVRAAEQFGCVGVLIYSDPAAQPSDGDSFPNGPWRSSSSVERGTVHYLSKLAGDPSTPGYPSLENSTRILLNETDSVPHIPSLPISWADATPFLNATHQLGLQNPEWQGAIPNIGYFSGPSKQLAHLVNINDYQVKPVWNVIGRIDGTEEPDRVILLGNHRDAWSYGAADPSSGSASLLELVRVFGVLMETGWRPRRTIMFASWDAEEYGSVGSTEWVEHHKEWLDDVAVAYLNVDMAVTGPHFGAHASPLLHRLLYEVTGTVIDPSTSLPVLEAWAAANAENHFSRWAQDTDNEDDAPAPELPEPMKKKKKHHHHHHHKKEPELNLINPLGAGSDYVAFFHHVGISSLSMGFHGNYGVYHSNDDNVKWMETFGDPTYEYHQTLVKIWGLLAVRLSTDIILPMYPLDYAHQIEQHISTLETLYHHNDTAPPSDGNDDGELPPCEPSPELMKKHHKKKKHHHKQKNEFLPKLSTALHDLKHTSKKFEHKKHKVNKKLGQVMVSSKVGRKVEKLNARVSQFERVFVKLDGLAGRPWYRHMIYAPGEWTGYQSQPLPGLLAAFETSEQQDIEQAEEQLATTLEIARQLLKGHYENADLLDSDDE</sequence>
<accession>A0A1X2J1I5</accession>
<dbReference type="Pfam" id="PF04389">
    <property type="entry name" value="Peptidase_M28"/>
    <property type="match status" value="1"/>
</dbReference>
<dbReference type="EMBL" id="MCGE01000001">
    <property type="protein sequence ID" value="ORZ25635.1"/>
    <property type="molecule type" value="Genomic_DNA"/>
</dbReference>
<dbReference type="CDD" id="cd02121">
    <property type="entry name" value="PA_GCPII_like"/>
    <property type="match status" value="1"/>
</dbReference>
<dbReference type="CDD" id="cd08022">
    <property type="entry name" value="M28_PSMA_like"/>
    <property type="match status" value="1"/>
</dbReference>
<dbReference type="SUPFAM" id="SSF53187">
    <property type="entry name" value="Zn-dependent exopeptidases"/>
    <property type="match status" value="1"/>
</dbReference>
<dbReference type="AlphaFoldDB" id="A0A1X2J1I5"/>
<feature type="region of interest" description="Disordered" evidence="2">
    <location>
        <begin position="534"/>
        <end position="570"/>
    </location>
</feature>
<evidence type="ECO:0000313" key="7">
    <source>
        <dbReference type="Proteomes" id="UP000193560"/>
    </source>
</evidence>
<dbReference type="SUPFAM" id="SSF47672">
    <property type="entry name" value="Transferrin receptor-like dimerisation domain"/>
    <property type="match status" value="1"/>
</dbReference>
<dbReference type="GO" id="GO:0004180">
    <property type="term" value="F:carboxypeptidase activity"/>
    <property type="evidence" value="ECO:0007669"/>
    <property type="project" value="TreeGrafter"/>
</dbReference>
<dbReference type="OrthoDB" id="5841748at2759"/>
<protein>
    <submittedName>
        <fullName evidence="6">Uncharacterized protein</fullName>
    </submittedName>
</protein>
<feature type="domain" description="Peptidase M28" evidence="5">
    <location>
        <begin position="384"/>
        <end position="485"/>
    </location>
</feature>
<feature type="domain" description="Transferrin receptor-like dimerisation" evidence="4">
    <location>
        <begin position="713"/>
        <end position="829"/>
    </location>
</feature>